<dbReference type="Gramene" id="GBG62130">
    <property type="protein sequence ID" value="GBG62130"/>
    <property type="gene ID" value="CBR_g29330"/>
</dbReference>
<comment type="caution">
    <text evidence="3">The sequence shown here is derived from an EMBL/GenBank/DDBJ whole genome shotgun (WGS) entry which is preliminary data.</text>
</comment>
<keyword evidence="4" id="KW-1185">Reference proteome</keyword>
<dbReference type="Pfam" id="PF12937">
    <property type="entry name" value="F-box-like"/>
    <property type="match status" value="1"/>
</dbReference>
<dbReference type="OrthoDB" id="6362633at2759"/>
<dbReference type="Gene3D" id="3.80.10.10">
    <property type="entry name" value="Ribonuclease Inhibitor"/>
    <property type="match status" value="1"/>
</dbReference>
<dbReference type="Gene3D" id="1.20.1280.50">
    <property type="match status" value="1"/>
</dbReference>
<evidence type="ECO:0000313" key="3">
    <source>
        <dbReference type="EMBL" id="GBG62130.1"/>
    </source>
</evidence>
<dbReference type="InterPro" id="IPR006553">
    <property type="entry name" value="Leu-rich_rpt_Cys-con_subtyp"/>
</dbReference>
<feature type="compositionally biased region" description="Basic residues" evidence="1">
    <location>
        <begin position="392"/>
        <end position="403"/>
    </location>
</feature>
<proteinExistence type="predicted"/>
<evidence type="ECO:0000256" key="1">
    <source>
        <dbReference type="SAM" id="MobiDB-lite"/>
    </source>
</evidence>
<feature type="compositionally biased region" description="Basic and acidic residues" evidence="1">
    <location>
        <begin position="842"/>
        <end position="863"/>
    </location>
</feature>
<evidence type="ECO:0000313" key="4">
    <source>
        <dbReference type="Proteomes" id="UP000265515"/>
    </source>
</evidence>
<dbReference type="GO" id="GO:0031146">
    <property type="term" value="P:SCF-dependent proteasomal ubiquitin-dependent protein catabolic process"/>
    <property type="evidence" value="ECO:0007669"/>
    <property type="project" value="TreeGrafter"/>
</dbReference>
<evidence type="ECO:0000259" key="2">
    <source>
        <dbReference type="Pfam" id="PF12937"/>
    </source>
</evidence>
<feature type="region of interest" description="Disordered" evidence="1">
    <location>
        <begin position="26"/>
        <end position="87"/>
    </location>
</feature>
<dbReference type="GO" id="GO:0019005">
    <property type="term" value="C:SCF ubiquitin ligase complex"/>
    <property type="evidence" value="ECO:0007669"/>
    <property type="project" value="TreeGrafter"/>
</dbReference>
<feature type="domain" description="F-box" evidence="2">
    <location>
        <begin position="485"/>
        <end position="517"/>
    </location>
</feature>
<reference evidence="3 4" key="1">
    <citation type="journal article" date="2018" name="Cell">
        <title>The Chara Genome: Secondary Complexity and Implications for Plant Terrestrialization.</title>
        <authorList>
            <person name="Nishiyama T."/>
            <person name="Sakayama H."/>
            <person name="Vries J.D."/>
            <person name="Buschmann H."/>
            <person name="Saint-Marcoux D."/>
            <person name="Ullrich K.K."/>
            <person name="Haas F.B."/>
            <person name="Vanderstraeten L."/>
            <person name="Becker D."/>
            <person name="Lang D."/>
            <person name="Vosolsobe S."/>
            <person name="Rombauts S."/>
            <person name="Wilhelmsson P.K.I."/>
            <person name="Janitza P."/>
            <person name="Kern R."/>
            <person name="Heyl A."/>
            <person name="Rumpler F."/>
            <person name="Villalobos L.I.A.C."/>
            <person name="Clay J.M."/>
            <person name="Skokan R."/>
            <person name="Toyoda A."/>
            <person name="Suzuki Y."/>
            <person name="Kagoshima H."/>
            <person name="Schijlen E."/>
            <person name="Tajeshwar N."/>
            <person name="Catarino B."/>
            <person name="Hetherington A.J."/>
            <person name="Saltykova A."/>
            <person name="Bonnot C."/>
            <person name="Breuninger H."/>
            <person name="Symeonidi A."/>
            <person name="Radhakrishnan G.V."/>
            <person name="Van Nieuwerburgh F."/>
            <person name="Deforce D."/>
            <person name="Chang C."/>
            <person name="Karol K.G."/>
            <person name="Hedrich R."/>
            <person name="Ulvskov P."/>
            <person name="Glockner G."/>
            <person name="Delwiche C.F."/>
            <person name="Petrasek J."/>
            <person name="Van de Peer Y."/>
            <person name="Friml J."/>
            <person name="Beilby M."/>
            <person name="Dolan L."/>
            <person name="Kohara Y."/>
            <person name="Sugano S."/>
            <person name="Fujiyama A."/>
            <person name="Delaux P.-M."/>
            <person name="Quint M."/>
            <person name="TheiBen G."/>
            <person name="Hagemann M."/>
            <person name="Harholt J."/>
            <person name="Dunand C."/>
            <person name="Zachgo S."/>
            <person name="Langdale J."/>
            <person name="Maumus F."/>
            <person name="Straeten D.V.D."/>
            <person name="Gould S.B."/>
            <person name="Rensing S.A."/>
        </authorList>
    </citation>
    <scope>NUCLEOTIDE SEQUENCE [LARGE SCALE GENOMIC DNA]</scope>
    <source>
        <strain evidence="3 4">S276</strain>
    </source>
</reference>
<dbReference type="SUPFAM" id="SSF81383">
    <property type="entry name" value="F-box domain"/>
    <property type="match status" value="1"/>
</dbReference>
<feature type="region of interest" description="Disordered" evidence="1">
    <location>
        <begin position="430"/>
        <end position="474"/>
    </location>
</feature>
<feature type="region of interest" description="Disordered" evidence="1">
    <location>
        <begin position="392"/>
        <end position="416"/>
    </location>
</feature>
<dbReference type="PANTHER" id="PTHR13318">
    <property type="entry name" value="PARTNER OF PAIRED, ISOFORM B-RELATED"/>
    <property type="match status" value="1"/>
</dbReference>
<feature type="region of interest" description="Disordered" evidence="1">
    <location>
        <begin position="351"/>
        <end position="372"/>
    </location>
</feature>
<dbReference type="InterPro" id="IPR032675">
    <property type="entry name" value="LRR_dom_sf"/>
</dbReference>
<dbReference type="PANTHER" id="PTHR13318:SF190">
    <property type="entry name" value="PARTNER OF PAIRED, ISOFORM B"/>
    <property type="match status" value="1"/>
</dbReference>
<feature type="region of interest" description="Disordered" evidence="1">
    <location>
        <begin position="815"/>
        <end position="863"/>
    </location>
</feature>
<dbReference type="SUPFAM" id="SSF52047">
    <property type="entry name" value="RNI-like"/>
    <property type="match status" value="1"/>
</dbReference>
<dbReference type="SMART" id="SM00367">
    <property type="entry name" value="LRR_CC"/>
    <property type="match status" value="4"/>
</dbReference>
<dbReference type="InterPro" id="IPR036047">
    <property type="entry name" value="F-box-like_dom_sf"/>
</dbReference>
<dbReference type="AlphaFoldDB" id="A0A388JWG6"/>
<accession>A0A388JWG6</accession>
<feature type="compositionally biased region" description="Polar residues" evidence="1">
    <location>
        <begin position="228"/>
        <end position="239"/>
    </location>
</feature>
<name>A0A388JWG6_CHABU</name>
<dbReference type="EMBL" id="BFEA01000026">
    <property type="protein sequence ID" value="GBG62130.1"/>
    <property type="molecule type" value="Genomic_DNA"/>
</dbReference>
<protein>
    <recommendedName>
        <fullName evidence="2">F-box domain-containing protein</fullName>
    </recommendedName>
</protein>
<dbReference type="InterPro" id="IPR001810">
    <property type="entry name" value="F-box_dom"/>
</dbReference>
<feature type="compositionally biased region" description="Low complexity" evidence="1">
    <location>
        <begin position="404"/>
        <end position="416"/>
    </location>
</feature>
<feature type="compositionally biased region" description="Low complexity" evidence="1">
    <location>
        <begin position="448"/>
        <end position="459"/>
    </location>
</feature>
<gene>
    <name evidence="3" type="ORF">CBR_g29330</name>
</gene>
<feature type="compositionally biased region" description="Acidic residues" evidence="1">
    <location>
        <begin position="44"/>
        <end position="55"/>
    </location>
</feature>
<feature type="compositionally biased region" description="Polar residues" evidence="1">
    <location>
        <begin position="815"/>
        <end position="839"/>
    </location>
</feature>
<organism evidence="3 4">
    <name type="scientific">Chara braunii</name>
    <name type="common">Braun's stonewort</name>
    <dbReference type="NCBI Taxonomy" id="69332"/>
    <lineage>
        <taxon>Eukaryota</taxon>
        <taxon>Viridiplantae</taxon>
        <taxon>Streptophyta</taxon>
        <taxon>Charophyceae</taxon>
        <taxon>Charales</taxon>
        <taxon>Characeae</taxon>
        <taxon>Chara</taxon>
    </lineage>
</organism>
<feature type="region of interest" description="Disordered" evidence="1">
    <location>
        <begin position="225"/>
        <end position="255"/>
    </location>
</feature>
<dbReference type="Proteomes" id="UP000265515">
    <property type="component" value="Unassembled WGS sequence"/>
</dbReference>
<dbReference type="CDD" id="cd09917">
    <property type="entry name" value="F-box_SF"/>
    <property type="match status" value="1"/>
</dbReference>
<sequence>MDSWEVPSPALSQSLTAVTDSVSVAATSGGDDGVEGYGDLIELNPDDMYDSDEEDGRNQQSQLHSEKEQQQSITATATAATNKRRRGNYRCRRCGQPKKGHVCPYEDMDVFEGEDPLVHEVGAQAIGTVSSSSPVKRAASSVLPHLHMVDKVSRQALHLGKVLPPPLSVHGTGNGVILTPQHLHDRGTPSAAGRSRLHMGRLVPFSLFPSRGTVACEMSHSTKPVRKNLSSTCPRSRSASAPIGPKLDRRNSDGSMTGRATFCEEDPAEFDVPNNACTEDEHNGMHVAQWQGRAFAGGPHQTRRMTGPFFVGRGGASLRTVCRGSYERDERVLLAGGGVDREPYRNRKRKILEVNEDDDEDEDEDDGAGWSDEATLAPSYAYQPFIVHGPPRAKKKVVRRRHPSSVVSSPSGEADGLAGALADELEAPFGSPVLSTRGEMSAPSVGNSSLSGSEVPSSSRPGVAPRSALGSACNPDERQSQDVCMLHILSKLAPQDLLAASACCRRWRRLAAEIWSNVEEMCFLLGDRKPPLIYVPFMLRKCPHLIRTTLKVLKPIDDELLQKISELRPSFQSLVIQVAPDVECQVTGSGISSFLSSCQSLQKLEVERCSLLTSLAATSSSLRSLSLSSCSELASLQLDCPCLEELCLDLLRPDSPRSVRRASSAMLLSSSDQEGEETRVHNLISHISSHRQSLVSLRISSSALTDPLLKELFSAQWNCLQTLSFTFAPSITDASVKHIAKQCRHLTSIDLSGCRSLTDMALFHLSSGAVPTLQRVQVAGCPQISTVAIEKLVACLPELQLLDCSGSLVIRSRVSEAQESQDTESTTQRRMLQGPTSPGSHAGKEDSIGSAETRESAVEKENSIENWLRSANGSSEGGVGGQHTESGVLRLQHPKVVHVSLWGCTAIQGIEVDCPQLEDLNMNSCCNLSPARIFLHCPQLQRLHVARCLPDVVRHLRQQQDFFRRRLDVR</sequence>
<feature type="compositionally biased region" description="Acidic residues" evidence="1">
    <location>
        <begin position="354"/>
        <end position="367"/>
    </location>
</feature>